<organism evidence="3 4">
    <name type="scientific">Onishia taeanensis</name>
    <dbReference type="NCBI Taxonomy" id="284577"/>
    <lineage>
        <taxon>Bacteria</taxon>
        <taxon>Pseudomonadati</taxon>
        <taxon>Pseudomonadota</taxon>
        <taxon>Gammaproteobacteria</taxon>
        <taxon>Oceanospirillales</taxon>
        <taxon>Halomonadaceae</taxon>
        <taxon>Onishia</taxon>
    </lineage>
</organism>
<dbReference type="GO" id="GO:0017004">
    <property type="term" value="P:cytochrome complex assembly"/>
    <property type="evidence" value="ECO:0007669"/>
    <property type="project" value="InterPro"/>
</dbReference>
<dbReference type="PANTHER" id="PTHR38034">
    <property type="entry name" value="INNER MEMBRANE PROTEIN YPJD"/>
    <property type="match status" value="1"/>
</dbReference>
<feature type="transmembrane region" description="Helical" evidence="1">
    <location>
        <begin position="223"/>
        <end position="246"/>
    </location>
</feature>
<feature type="transmembrane region" description="Helical" evidence="1">
    <location>
        <begin position="171"/>
        <end position="197"/>
    </location>
</feature>
<dbReference type="Proteomes" id="UP000249700">
    <property type="component" value="Unassembled WGS sequence"/>
</dbReference>
<evidence type="ECO:0000313" key="3">
    <source>
        <dbReference type="EMBL" id="RAR63668.1"/>
    </source>
</evidence>
<protein>
    <submittedName>
        <fullName evidence="3">ABC-type uncharacterized transport system permease subunit</fullName>
    </submittedName>
</protein>
<keyword evidence="1" id="KW-1133">Transmembrane helix</keyword>
<dbReference type="EMBL" id="QLSX01000002">
    <property type="protein sequence ID" value="RAR63668.1"/>
    <property type="molecule type" value="Genomic_DNA"/>
</dbReference>
<feature type="transmembrane region" description="Helical" evidence="1">
    <location>
        <begin position="285"/>
        <end position="303"/>
    </location>
</feature>
<keyword evidence="1" id="KW-0812">Transmembrane</keyword>
<name>A0A328XU93_9GAMM</name>
<reference evidence="3 4" key="1">
    <citation type="submission" date="2018-06" db="EMBL/GenBank/DDBJ databases">
        <title>Comparative analysis of microorganisms from saline springs in Andes Mountain Range, Colombia.</title>
        <authorList>
            <person name="Rubin E."/>
        </authorList>
    </citation>
    <scope>NUCLEOTIDE SEQUENCE [LARGE SCALE GENOMIC DNA]</scope>
    <source>
        <strain evidence="3 4">USBA-857</strain>
    </source>
</reference>
<feature type="transmembrane region" description="Helical" evidence="1">
    <location>
        <begin position="109"/>
        <end position="130"/>
    </location>
</feature>
<dbReference type="GO" id="GO:0020037">
    <property type="term" value="F:heme binding"/>
    <property type="evidence" value="ECO:0007669"/>
    <property type="project" value="InterPro"/>
</dbReference>
<feature type="domain" description="Cytochrome c assembly protein" evidence="2">
    <location>
        <begin position="106"/>
        <end position="306"/>
    </location>
</feature>
<dbReference type="InterPro" id="IPR052372">
    <property type="entry name" value="YpjD/HemX"/>
</dbReference>
<dbReference type="AlphaFoldDB" id="A0A328XU93"/>
<dbReference type="PANTHER" id="PTHR38034:SF1">
    <property type="entry name" value="INNER MEMBRANE PROTEIN YPJD"/>
    <property type="match status" value="1"/>
</dbReference>
<dbReference type="Pfam" id="PF01578">
    <property type="entry name" value="Cytochrom_C_asm"/>
    <property type="match status" value="1"/>
</dbReference>
<evidence type="ECO:0000313" key="4">
    <source>
        <dbReference type="Proteomes" id="UP000249700"/>
    </source>
</evidence>
<evidence type="ECO:0000259" key="2">
    <source>
        <dbReference type="Pfam" id="PF01578"/>
    </source>
</evidence>
<proteinExistence type="predicted"/>
<comment type="caution">
    <text evidence="3">The sequence shown here is derived from an EMBL/GenBank/DDBJ whole genome shotgun (WGS) entry which is preliminary data.</text>
</comment>
<feature type="transmembrane region" description="Helical" evidence="1">
    <location>
        <begin position="258"/>
        <end position="278"/>
    </location>
</feature>
<keyword evidence="1" id="KW-0472">Membrane</keyword>
<feature type="transmembrane region" description="Helical" evidence="1">
    <location>
        <begin position="51"/>
        <end position="71"/>
    </location>
</feature>
<accession>A0A328XU93</accession>
<gene>
    <name evidence="3" type="ORF">BCL93_102411</name>
</gene>
<feature type="transmembrane region" description="Helical" evidence="1">
    <location>
        <begin position="83"/>
        <end position="103"/>
    </location>
</feature>
<dbReference type="GO" id="GO:0005886">
    <property type="term" value="C:plasma membrane"/>
    <property type="evidence" value="ECO:0007669"/>
    <property type="project" value="TreeGrafter"/>
</dbReference>
<dbReference type="InterPro" id="IPR002541">
    <property type="entry name" value="Cyt_c_assembly"/>
</dbReference>
<feature type="transmembrane region" description="Helical" evidence="1">
    <location>
        <begin position="137"/>
        <end position="159"/>
    </location>
</feature>
<evidence type="ECO:0000256" key="1">
    <source>
        <dbReference type="SAM" id="Phobius"/>
    </source>
</evidence>
<sequence length="312" mass="33326">MRQPHGPGITCEQHAGARLGATGGIRYSDPFLNFHSRDAAVDGDGQQPMQALPFALLAIAFYLGAASWQALTLLRRVPQRPKLVRGLGTLALAFHGLVIAVVIRETGGLWLGLSPSLVMVSALVTALLMLVSLAKPVLNAAVGVFPVAAMTLVTAVAWPGGEHQGHITPGIALHVISSALAFALLAIAAVQSMLLAWQNQALRHHHISGVVQTLPPLTTMERVLFELIWAGMILLTLAIASGFLFVDNLFAQHLVHKTVLSLAAWVIFAALLIGHHWLGWRGLKAVRWTLGGGVLLLLAYFGTKFAVEVIFS</sequence>